<proteinExistence type="predicted"/>
<organism evidence="1 2">
    <name type="scientific">Micromonospora arida</name>
    <dbReference type="NCBI Taxonomy" id="2203715"/>
    <lineage>
        <taxon>Bacteria</taxon>
        <taxon>Bacillati</taxon>
        <taxon>Actinomycetota</taxon>
        <taxon>Actinomycetes</taxon>
        <taxon>Micromonosporales</taxon>
        <taxon>Micromonosporaceae</taxon>
        <taxon>Micromonospora</taxon>
    </lineage>
</organism>
<comment type="caution">
    <text evidence="1">The sequence shown here is derived from an EMBL/GenBank/DDBJ whole genome shotgun (WGS) entry which is preliminary data.</text>
</comment>
<dbReference type="EMBL" id="QGSY01000310">
    <property type="protein sequence ID" value="RQX02572.1"/>
    <property type="molecule type" value="Genomic_DNA"/>
</dbReference>
<accession>A0A3N9WP22</accession>
<reference evidence="1 2" key="1">
    <citation type="submission" date="2018-05" db="EMBL/GenBank/DDBJ databases">
        <title>Micromonospora from Atacama Desert.</title>
        <authorList>
            <person name="Carro L."/>
            <person name="Goodfellow M."/>
            <person name="Klenk H.-P."/>
        </authorList>
    </citation>
    <scope>NUCLEOTIDE SEQUENCE [LARGE SCALE GENOMIC DNA]</scope>
    <source>
        <strain evidence="1 2">LB32</strain>
    </source>
</reference>
<dbReference type="OrthoDB" id="3405970at2"/>
<evidence type="ECO:0000313" key="1">
    <source>
        <dbReference type="EMBL" id="RQX02572.1"/>
    </source>
</evidence>
<evidence type="ECO:0008006" key="3">
    <source>
        <dbReference type="Google" id="ProtNLM"/>
    </source>
</evidence>
<protein>
    <recommendedName>
        <fullName evidence="3">DUF3558 domain-containing protein</fullName>
    </recommendedName>
</protein>
<gene>
    <name evidence="1" type="ORF">DLJ58_31060</name>
</gene>
<name>A0A3N9WP22_9ACTN</name>
<dbReference type="AlphaFoldDB" id="A0A3N9WP22"/>
<dbReference type="PROSITE" id="PS51257">
    <property type="entry name" value="PROKAR_LIPOPROTEIN"/>
    <property type="match status" value="1"/>
</dbReference>
<sequence>MLRASDLPSGFRAAGSDLDGDWSFNFAASYACADTPTLSAKERAERGAVFGKPDASLVIERVRRYSLDGAKATIVWARTVTECKRINELSSLSIVDSGFAGDGSLLIRFDAQGLISYTLFVRQGDLVAEVWLGSLTNRTEARRLAQRAADRLCAGTDAC</sequence>
<evidence type="ECO:0000313" key="2">
    <source>
        <dbReference type="Proteomes" id="UP000266889"/>
    </source>
</evidence>
<keyword evidence="2" id="KW-1185">Reference proteome</keyword>
<dbReference type="Proteomes" id="UP000266889">
    <property type="component" value="Unassembled WGS sequence"/>
</dbReference>